<organism evidence="12 13">
    <name type="scientific">Alloalcanivorax marinus</name>
    <dbReference type="NCBI Taxonomy" id="1177169"/>
    <lineage>
        <taxon>Bacteria</taxon>
        <taxon>Pseudomonadati</taxon>
        <taxon>Pseudomonadota</taxon>
        <taxon>Gammaproteobacteria</taxon>
        <taxon>Oceanospirillales</taxon>
        <taxon>Alcanivoracaceae</taxon>
        <taxon>Alloalcanivorax</taxon>
    </lineage>
</organism>
<dbReference type="Pfam" id="PF00448">
    <property type="entry name" value="SRP54"/>
    <property type="match status" value="1"/>
</dbReference>
<keyword evidence="7 9" id="KW-0687">Ribonucleoprotein</keyword>
<keyword evidence="9" id="KW-0963">Cytoplasm</keyword>
<evidence type="ECO:0000256" key="3">
    <source>
        <dbReference type="ARBA" id="ARBA00022801"/>
    </source>
</evidence>
<dbReference type="InterPro" id="IPR004125">
    <property type="entry name" value="Signal_recog_particle_SRP54_M"/>
</dbReference>
<dbReference type="SMART" id="SM00382">
    <property type="entry name" value="AAA"/>
    <property type="match status" value="1"/>
</dbReference>
<dbReference type="InterPro" id="IPR013822">
    <property type="entry name" value="Signal_recog_particl_SRP54_hlx"/>
</dbReference>
<evidence type="ECO:0000256" key="5">
    <source>
        <dbReference type="ARBA" id="ARBA00023134"/>
    </source>
</evidence>
<feature type="binding site" evidence="9">
    <location>
        <begin position="248"/>
        <end position="251"/>
    </location>
    <ligand>
        <name>GTP</name>
        <dbReference type="ChEBI" id="CHEBI:37565"/>
    </ligand>
</feature>
<evidence type="ECO:0000256" key="6">
    <source>
        <dbReference type="ARBA" id="ARBA00023135"/>
    </source>
</evidence>
<feature type="region of interest" description="Disordered" evidence="10">
    <location>
        <begin position="460"/>
        <end position="487"/>
    </location>
</feature>
<dbReference type="Gene3D" id="1.10.260.30">
    <property type="entry name" value="Signal recognition particle, SRP54 subunit, M-domain"/>
    <property type="match status" value="1"/>
</dbReference>
<dbReference type="InterPro" id="IPR027417">
    <property type="entry name" value="P-loop_NTPase"/>
</dbReference>
<dbReference type="GO" id="GO:0005525">
    <property type="term" value="F:GTP binding"/>
    <property type="evidence" value="ECO:0007669"/>
    <property type="project" value="UniProtKB-UniRule"/>
</dbReference>
<keyword evidence="2 9" id="KW-0547">Nucleotide-binding</keyword>
<comment type="subcellular location">
    <subcellularLocation>
        <location evidence="9">Cytoplasm</location>
    </subcellularLocation>
    <text evidence="9">The SRP-RNC complex is targeted to the cytoplasmic membrane.</text>
</comment>
<sequence>MFENLTDRLGQSLKSLAGQGQLTEDNIRDTLREVRKALLEADVALPVVKEFVEQVKEKALGQEVLKSLNPGQAFVKIVNDELIHTMGDENDALNLSVKPPAIILMAGLQGAGKTTSVAKLARFLQEREKKKVMVVSADVYRPAAIDQLETLAGEVKAEFFPSRSDQDPVEIANGALQAARNKYMDVLIVDTAGRLHVDEDMMAEIQRLNSAISPTETLFVVDAMTGQDAANTARAFNDALPLTGVILTKADGDSRGGAALSVRHLTGKPIKFIGMGEKTDALEPFYPDRIASRILGMGDVLSLVEQAERTIDKKKADKIAKKFKKGKAMDFEDLKDQFQQMRNMGGLTSLLDKLPGMGGMMQAAQDPAALKQMKHMEALIDSMTPKERRNPDLIKGSRKKRICSGAGLEVQDLNRLMKQQKMMAKMMKKMRTKGGMKNMMRGMEGMMGGGGAGGMGGGGMGGGGMPPGGGLPPMGGGGGGLPPTGGR</sequence>
<dbReference type="Gene3D" id="3.40.50.300">
    <property type="entry name" value="P-loop containing nucleotide triphosphate hydrolases"/>
    <property type="match status" value="1"/>
</dbReference>
<dbReference type="NCBIfam" id="TIGR00959">
    <property type="entry name" value="ffh"/>
    <property type="match status" value="1"/>
</dbReference>
<keyword evidence="4 9" id="KW-0694">RNA-binding</keyword>
<dbReference type="SMART" id="SM00963">
    <property type="entry name" value="SRP54_N"/>
    <property type="match status" value="1"/>
</dbReference>
<dbReference type="Gene3D" id="1.20.120.140">
    <property type="entry name" value="Signal recognition particle SRP54, nucleotide-binding domain"/>
    <property type="match status" value="1"/>
</dbReference>
<keyword evidence="5 9" id="KW-0342">GTP-binding</keyword>
<dbReference type="InterPro" id="IPR000897">
    <property type="entry name" value="SRP54_GTPase_dom"/>
</dbReference>
<comment type="catalytic activity">
    <reaction evidence="8 9">
        <text>GTP + H2O = GDP + phosphate + H(+)</text>
        <dbReference type="Rhea" id="RHEA:19669"/>
        <dbReference type="ChEBI" id="CHEBI:15377"/>
        <dbReference type="ChEBI" id="CHEBI:15378"/>
        <dbReference type="ChEBI" id="CHEBI:37565"/>
        <dbReference type="ChEBI" id="CHEBI:43474"/>
        <dbReference type="ChEBI" id="CHEBI:58189"/>
        <dbReference type="EC" id="3.6.5.4"/>
    </reaction>
</comment>
<dbReference type="InterPro" id="IPR042101">
    <property type="entry name" value="SRP54_N_sf"/>
</dbReference>
<dbReference type="SMART" id="SM00962">
    <property type="entry name" value="SRP54"/>
    <property type="match status" value="1"/>
</dbReference>
<evidence type="ECO:0000313" key="12">
    <source>
        <dbReference type="EMBL" id="MCC4308071.1"/>
    </source>
</evidence>
<evidence type="ECO:0000256" key="7">
    <source>
        <dbReference type="ARBA" id="ARBA00023274"/>
    </source>
</evidence>
<comment type="function">
    <text evidence="9">Involved in targeting and insertion of nascent membrane proteins into the cytoplasmic membrane. Binds to the hydrophobic signal sequence of the ribosome-nascent chain (RNC) as it emerges from the ribosomes. The SRP-RNC complex is then targeted to the cytoplasmic membrane where it interacts with the SRP receptor FtsY. Interaction with FtsY leads to the transfer of the RNC complex to the Sec translocase for insertion into the membrane, the hydrolysis of GTP by both Ffh and FtsY, and the dissociation of the SRP-FtsY complex into the individual components.</text>
</comment>
<accession>A0A9Q3YMX9</accession>
<evidence type="ECO:0000256" key="2">
    <source>
        <dbReference type="ARBA" id="ARBA00022741"/>
    </source>
</evidence>
<dbReference type="InterPro" id="IPR004780">
    <property type="entry name" value="SRP"/>
</dbReference>
<reference evidence="12" key="1">
    <citation type="submission" date="2021-10" db="EMBL/GenBank/DDBJ databases">
        <title>The diversity and Nitrogen Metabolism of Culturable Nitrate-Utilizing Bacteria Within the Oxygen Minimum Zone of the Changjiang (Yangtze River)Estuary.</title>
        <authorList>
            <person name="Zhang D."/>
            <person name="Zheng J."/>
            <person name="Liu S."/>
            <person name="He W."/>
        </authorList>
    </citation>
    <scope>NUCLEOTIDE SEQUENCE</scope>
    <source>
        <strain evidence="12">FXH-223</strain>
    </source>
</reference>
<evidence type="ECO:0000259" key="11">
    <source>
        <dbReference type="PROSITE" id="PS00300"/>
    </source>
</evidence>
<evidence type="ECO:0000256" key="8">
    <source>
        <dbReference type="ARBA" id="ARBA00048027"/>
    </source>
</evidence>
<keyword evidence="3 9" id="KW-0378">Hydrolase</keyword>
<protein>
    <recommendedName>
        <fullName evidence="9">Signal recognition particle protein</fullName>
        <ecNumber evidence="9">3.6.5.4</ecNumber>
    </recommendedName>
    <alternativeName>
        <fullName evidence="9">Fifty-four homolog</fullName>
    </alternativeName>
</protein>
<dbReference type="EMBL" id="JAJGNA010000004">
    <property type="protein sequence ID" value="MCC4308071.1"/>
    <property type="molecule type" value="Genomic_DNA"/>
</dbReference>
<dbReference type="Proteomes" id="UP001108027">
    <property type="component" value="Unassembled WGS sequence"/>
</dbReference>
<keyword evidence="6 9" id="KW-0733">Signal recognition particle</keyword>
<dbReference type="Pfam" id="PF02881">
    <property type="entry name" value="SRP54_N"/>
    <property type="match status" value="1"/>
</dbReference>
<dbReference type="GO" id="GO:0006614">
    <property type="term" value="P:SRP-dependent cotranslational protein targeting to membrane"/>
    <property type="evidence" value="ECO:0007669"/>
    <property type="project" value="InterPro"/>
</dbReference>
<comment type="domain">
    <text evidence="9">Composed of three domains: the N-terminal N domain, which is responsible for interactions with the ribosome, the central G domain, which binds GTP, and the C-terminal M domain, which binds the RNA and the signal sequence of the RNC.</text>
</comment>
<dbReference type="PROSITE" id="PS00300">
    <property type="entry name" value="SRP54"/>
    <property type="match status" value="1"/>
</dbReference>
<dbReference type="FunFam" id="3.40.50.300:FF:000022">
    <property type="entry name" value="Signal recognition particle 54 kDa subunit"/>
    <property type="match status" value="1"/>
</dbReference>
<comment type="caution">
    <text evidence="12">The sequence shown here is derived from an EMBL/GenBank/DDBJ whole genome shotgun (WGS) entry which is preliminary data.</text>
</comment>
<dbReference type="InterPro" id="IPR022941">
    <property type="entry name" value="SRP54"/>
</dbReference>
<evidence type="ECO:0000256" key="4">
    <source>
        <dbReference type="ARBA" id="ARBA00022884"/>
    </source>
</evidence>
<comment type="similarity">
    <text evidence="1 9">Belongs to the GTP-binding SRP family. SRP54 subfamily.</text>
</comment>
<proteinExistence type="inferred from homology"/>
<dbReference type="Pfam" id="PF02978">
    <property type="entry name" value="SRP_SPB"/>
    <property type="match status" value="1"/>
</dbReference>
<feature type="domain" description="SRP54-type proteins GTP-binding" evidence="11">
    <location>
        <begin position="269"/>
        <end position="282"/>
    </location>
</feature>
<dbReference type="SUPFAM" id="SSF52540">
    <property type="entry name" value="P-loop containing nucleoside triphosphate hydrolases"/>
    <property type="match status" value="1"/>
</dbReference>
<evidence type="ECO:0000256" key="1">
    <source>
        <dbReference type="ARBA" id="ARBA00005450"/>
    </source>
</evidence>
<feature type="binding site" evidence="9">
    <location>
        <begin position="190"/>
        <end position="194"/>
    </location>
    <ligand>
        <name>GTP</name>
        <dbReference type="ChEBI" id="CHEBI:37565"/>
    </ligand>
</feature>
<dbReference type="AlphaFoldDB" id="A0A9Q3YMX9"/>
<evidence type="ECO:0000256" key="9">
    <source>
        <dbReference type="HAMAP-Rule" id="MF_00306"/>
    </source>
</evidence>
<dbReference type="PANTHER" id="PTHR11564">
    <property type="entry name" value="SIGNAL RECOGNITION PARTICLE 54K PROTEIN SRP54"/>
    <property type="match status" value="1"/>
</dbReference>
<dbReference type="SUPFAM" id="SSF47446">
    <property type="entry name" value="Signal peptide-binding domain"/>
    <property type="match status" value="1"/>
</dbReference>
<name>A0A9Q3YMX9_9GAMM</name>
<gene>
    <name evidence="9 12" type="primary">ffh</name>
    <name evidence="12" type="ORF">LL252_05755</name>
</gene>
<dbReference type="HAMAP" id="MF_00306">
    <property type="entry name" value="SRP54"/>
    <property type="match status" value="1"/>
</dbReference>
<dbReference type="RefSeq" id="WP_228233388.1">
    <property type="nucleotide sequence ID" value="NZ_JAJGNA010000004.1"/>
</dbReference>
<dbReference type="GO" id="GO:0008312">
    <property type="term" value="F:7S RNA binding"/>
    <property type="evidence" value="ECO:0007669"/>
    <property type="project" value="InterPro"/>
</dbReference>
<dbReference type="InterPro" id="IPR036891">
    <property type="entry name" value="Signal_recog_part_SRP54_M_sf"/>
</dbReference>
<evidence type="ECO:0000256" key="10">
    <source>
        <dbReference type="SAM" id="MobiDB-lite"/>
    </source>
</evidence>
<dbReference type="GO" id="GO:0048500">
    <property type="term" value="C:signal recognition particle"/>
    <property type="evidence" value="ECO:0007669"/>
    <property type="project" value="UniProtKB-UniRule"/>
</dbReference>
<dbReference type="InterPro" id="IPR003593">
    <property type="entry name" value="AAA+_ATPase"/>
</dbReference>
<dbReference type="EC" id="3.6.5.4" evidence="9"/>
<dbReference type="PANTHER" id="PTHR11564:SF5">
    <property type="entry name" value="SIGNAL RECOGNITION PARTICLE SUBUNIT SRP54"/>
    <property type="match status" value="1"/>
</dbReference>
<comment type="subunit">
    <text evidence="9">Part of the signal recognition particle protein translocation system, which is composed of SRP and FtsY. SRP is a ribonucleoprotein composed of Ffh and a 4.5S RNA molecule.</text>
</comment>
<feature type="binding site" evidence="9">
    <location>
        <begin position="107"/>
        <end position="114"/>
    </location>
    <ligand>
        <name>GTP</name>
        <dbReference type="ChEBI" id="CHEBI:37565"/>
    </ligand>
</feature>
<dbReference type="CDD" id="cd18539">
    <property type="entry name" value="SRP_G"/>
    <property type="match status" value="1"/>
</dbReference>
<dbReference type="GO" id="GO:0003924">
    <property type="term" value="F:GTPase activity"/>
    <property type="evidence" value="ECO:0007669"/>
    <property type="project" value="UniProtKB-UniRule"/>
</dbReference>
<keyword evidence="13" id="KW-1185">Reference proteome</keyword>
<evidence type="ECO:0000313" key="13">
    <source>
        <dbReference type="Proteomes" id="UP001108027"/>
    </source>
</evidence>